<comment type="caution">
    <text evidence="1">The sequence shown here is derived from an EMBL/GenBank/DDBJ whole genome shotgun (WGS) entry which is preliminary data.</text>
</comment>
<protein>
    <submittedName>
        <fullName evidence="1">Uncharacterized protein</fullName>
    </submittedName>
</protein>
<reference evidence="1" key="1">
    <citation type="submission" date="2020-10" db="EMBL/GenBank/DDBJ databases">
        <authorList>
            <person name="Gilroy R."/>
        </authorList>
    </citation>
    <scope>NUCLEOTIDE SEQUENCE</scope>
    <source>
        <strain evidence="1">ChiSjej6B24-2974</strain>
    </source>
</reference>
<evidence type="ECO:0000313" key="2">
    <source>
        <dbReference type="Proteomes" id="UP000824260"/>
    </source>
</evidence>
<dbReference type="EMBL" id="DVFZ01000082">
    <property type="protein sequence ID" value="HIQ83051.1"/>
    <property type="molecule type" value="Genomic_DNA"/>
</dbReference>
<dbReference type="AlphaFoldDB" id="A0A9D0ZMP3"/>
<organism evidence="1 2">
    <name type="scientific">Candidatus Pullichristensenella stercorigallinarum</name>
    <dbReference type="NCBI Taxonomy" id="2840909"/>
    <lineage>
        <taxon>Bacteria</taxon>
        <taxon>Bacillati</taxon>
        <taxon>Bacillota</taxon>
        <taxon>Clostridia</taxon>
        <taxon>Candidatus Pullichristensenella</taxon>
    </lineage>
</organism>
<gene>
    <name evidence="1" type="ORF">IAA52_08100</name>
</gene>
<dbReference type="Proteomes" id="UP000824260">
    <property type="component" value="Unassembled WGS sequence"/>
</dbReference>
<accession>A0A9D0ZMP3</accession>
<reference evidence="1" key="2">
    <citation type="journal article" date="2021" name="PeerJ">
        <title>Extensive microbial diversity within the chicken gut microbiome revealed by metagenomics and culture.</title>
        <authorList>
            <person name="Gilroy R."/>
            <person name="Ravi A."/>
            <person name="Getino M."/>
            <person name="Pursley I."/>
            <person name="Horton D.L."/>
            <person name="Alikhan N.F."/>
            <person name="Baker D."/>
            <person name="Gharbi K."/>
            <person name="Hall N."/>
            <person name="Watson M."/>
            <person name="Adriaenssens E.M."/>
            <person name="Foster-Nyarko E."/>
            <person name="Jarju S."/>
            <person name="Secka A."/>
            <person name="Antonio M."/>
            <person name="Oren A."/>
            <person name="Chaudhuri R.R."/>
            <person name="La Ragione R."/>
            <person name="Hildebrand F."/>
            <person name="Pallen M.J."/>
        </authorList>
    </citation>
    <scope>NUCLEOTIDE SEQUENCE</scope>
    <source>
        <strain evidence="1">ChiSjej6B24-2974</strain>
    </source>
</reference>
<name>A0A9D0ZMP3_9FIRM</name>
<sequence>MRNASEIAADIRTAETWDLDLCRELCEAADMLDQWDTADDETFESVLIAAAEKLGVEIQ</sequence>
<evidence type="ECO:0000313" key="1">
    <source>
        <dbReference type="EMBL" id="HIQ83051.1"/>
    </source>
</evidence>
<proteinExistence type="predicted"/>